<evidence type="ECO:0000256" key="7">
    <source>
        <dbReference type="ARBA" id="ARBA00023212"/>
    </source>
</evidence>
<dbReference type="InterPro" id="IPR001752">
    <property type="entry name" value="Kinesin_motor_dom"/>
</dbReference>
<evidence type="ECO:0000256" key="12">
    <source>
        <dbReference type="SAM" id="MobiDB-lite"/>
    </source>
</evidence>
<dbReference type="STRING" id="45607.A0A2T0FEA8"/>
<dbReference type="InterPro" id="IPR047149">
    <property type="entry name" value="KIF11-like"/>
</dbReference>
<evidence type="ECO:0000256" key="2">
    <source>
        <dbReference type="ARBA" id="ARBA00022490"/>
    </source>
</evidence>
<keyword evidence="5 9" id="KW-0067">ATP-binding</keyword>
<dbReference type="GO" id="GO:0090307">
    <property type="term" value="P:mitotic spindle assembly"/>
    <property type="evidence" value="ECO:0007669"/>
    <property type="project" value="TreeGrafter"/>
</dbReference>
<feature type="binding site" evidence="9">
    <location>
        <begin position="94"/>
        <end position="101"/>
    </location>
    <ligand>
        <name>ATP</name>
        <dbReference type="ChEBI" id="CHEBI:30616"/>
    </ligand>
</feature>
<dbReference type="InterPro" id="IPR027417">
    <property type="entry name" value="P-loop_NTPase"/>
</dbReference>
<dbReference type="Gene3D" id="3.40.850.10">
    <property type="entry name" value="Kinesin motor domain"/>
    <property type="match status" value="1"/>
</dbReference>
<evidence type="ECO:0000256" key="3">
    <source>
        <dbReference type="ARBA" id="ARBA00022701"/>
    </source>
</evidence>
<name>A0A2T0FEA8_9ASCO</name>
<dbReference type="GO" id="GO:0007018">
    <property type="term" value="P:microtubule-based movement"/>
    <property type="evidence" value="ECO:0007669"/>
    <property type="project" value="InterPro"/>
</dbReference>
<dbReference type="PANTHER" id="PTHR47970">
    <property type="entry name" value="KINESIN-LIKE PROTEIN KIF11"/>
    <property type="match status" value="1"/>
</dbReference>
<dbReference type="PANTHER" id="PTHR47970:SF12">
    <property type="entry name" value="KINESIN FAMILY MEMBER 11"/>
    <property type="match status" value="1"/>
</dbReference>
<dbReference type="GO" id="GO:0008017">
    <property type="term" value="F:microtubule binding"/>
    <property type="evidence" value="ECO:0007669"/>
    <property type="project" value="InterPro"/>
</dbReference>
<keyword evidence="4 9" id="KW-0547">Nucleotide-binding</keyword>
<dbReference type="PROSITE" id="PS50067">
    <property type="entry name" value="KINESIN_MOTOR_2"/>
    <property type="match status" value="1"/>
</dbReference>
<keyword evidence="15" id="KW-1185">Reference proteome</keyword>
<dbReference type="InterPro" id="IPR019821">
    <property type="entry name" value="Kinesin_motor_CS"/>
</dbReference>
<dbReference type="InterPro" id="IPR036961">
    <property type="entry name" value="Kinesin_motor_dom_sf"/>
</dbReference>
<dbReference type="AlphaFoldDB" id="A0A2T0FEA8"/>
<dbReference type="GO" id="GO:0008574">
    <property type="term" value="F:plus-end-directed microtubule motor activity"/>
    <property type="evidence" value="ECO:0007669"/>
    <property type="project" value="TreeGrafter"/>
</dbReference>
<comment type="similarity">
    <text evidence="8">Belongs to the TRAFAC class myosin-kinesin ATPase superfamily. Kinesin family. KIN-5/BimC subfamily.</text>
</comment>
<organism evidence="14 15">
    <name type="scientific">Wickerhamiella sorbophila</name>
    <dbReference type="NCBI Taxonomy" id="45607"/>
    <lineage>
        <taxon>Eukaryota</taxon>
        <taxon>Fungi</taxon>
        <taxon>Dikarya</taxon>
        <taxon>Ascomycota</taxon>
        <taxon>Saccharomycotina</taxon>
        <taxon>Dipodascomycetes</taxon>
        <taxon>Dipodascales</taxon>
        <taxon>Trichomonascaceae</taxon>
        <taxon>Wickerhamiella</taxon>
    </lineage>
</organism>
<dbReference type="PROSITE" id="PS00411">
    <property type="entry name" value="KINESIN_MOTOR_1"/>
    <property type="match status" value="1"/>
</dbReference>
<evidence type="ECO:0000256" key="8">
    <source>
        <dbReference type="ARBA" id="ARBA00034704"/>
    </source>
</evidence>
<feature type="coiled-coil region" evidence="11">
    <location>
        <begin position="352"/>
        <end position="452"/>
    </location>
</feature>
<evidence type="ECO:0000256" key="5">
    <source>
        <dbReference type="ARBA" id="ARBA00022840"/>
    </source>
</evidence>
<feature type="domain" description="Kinesin motor" evidence="13">
    <location>
        <begin position="11"/>
        <end position="336"/>
    </location>
</feature>
<sequence>MNRTRDRDDDNVRVVVRCRGRNQRETSANSKIVVDPSSDTQICLTARPGGPTKVYTVDRVFGAGTDQRTLYEETIQPLVQDFISGLNCTVFAYGQTGTGKTYTMSGDCTDRHNARAGIIPRVLEQLFEHLERQNKDWSVSCQYVEIYNEELRDLLSEGESPKPLRLLDDTIRKTVKIRGLEEVFTTNAENALKLVVRANSRRKAAATKLNACSSRSHAIFTLKLSTTTRNNEVVSSKIHLVDLAGSENIGRSGAEKHRAREAGSINQSLLVLGRVISSLVDRSQRIPYRDSKLTRILQDSLGGATKTCLIATLSPVDDDAEESLSTLEYASRAKNIKNHPQVLPTVPKPSMLRELALVNESLRNELAAQRDHDNGVFLSKLKYEQLQSEAESKTQEVAETNSRMKIQAEEIARLEGLLQSSQVLNADTRRQLEDITETVTALNSENRDLSERSSTLISENTRLSERAYSLEDELLEQQRMHYSQQQIWDSFRAQILGSLSEHQQAVKSLEESLITREANLRKEVAALLHEIEQGVEALEHPPLMSFDSGSELKRSCRVDIARGIESIEQTLTMALQSAHANVKTLFDNARTPLNMAIGYVQELKRTLDLDSTNSRVVAQLATESKAFFVAYEQHLAFLREQERQRTKESTEAENRIIESIRSAFATHRNSHLLENVPDPTGLEHRIETITHTIGSANAVTENMQLLERALSSAKYHLELPPINTTELPGVNSFVKSMSTSVDEAISGLEQKARDAIETTQQSYLGKFEAAQSELSNAQERIRSLAVPDDVHETPRAHVDDSMRQLQGIAENIRSCDGNYDGQGQPDDANRGVTVRVRPAASPVAALREIVNDDVIASRKRRATKERPSSSCKKPLRNIY</sequence>
<proteinExistence type="inferred from homology"/>
<comment type="caution">
    <text evidence="14">The sequence shown here is derived from an EMBL/GenBank/DDBJ whole genome shotgun (WGS) entry which is preliminary data.</text>
</comment>
<dbReference type="GO" id="GO:0005524">
    <property type="term" value="F:ATP binding"/>
    <property type="evidence" value="ECO:0007669"/>
    <property type="project" value="UniProtKB-UniRule"/>
</dbReference>
<feature type="region of interest" description="Disordered" evidence="12">
    <location>
        <begin position="859"/>
        <end position="879"/>
    </location>
</feature>
<dbReference type="RefSeq" id="XP_024663278.1">
    <property type="nucleotide sequence ID" value="XM_024807510.1"/>
</dbReference>
<dbReference type="SUPFAM" id="SSF52540">
    <property type="entry name" value="P-loop containing nucleoside triphosphate hydrolases"/>
    <property type="match status" value="1"/>
</dbReference>
<reference evidence="14 15" key="1">
    <citation type="submission" date="2017-04" db="EMBL/GenBank/DDBJ databases">
        <title>Genome sequencing of [Candida] sorbophila.</title>
        <authorList>
            <person name="Ahn J.O."/>
        </authorList>
    </citation>
    <scope>NUCLEOTIDE SEQUENCE [LARGE SCALE GENOMIC DNA]</scope>
    <source>
        <strain evidence="14 15">DS02</strain>
    </source>
</reference>
<dbReference type="GO" id="GO:0072686">
    <property type="term" value="C:mitotic spindle"/>
    <property type="evidence" value="ECO:0007669"/>
    <property type="project" value="TreeGrafter"/>
</dbReference>
<keyword evidence="6 9" id="KW-0505">Motor protein</keyword>
<dbReference type="Pfam" id="PF00225">
    <property type="entry name" value="Kinesin"/>
    <property type="match status" value="1"/>
</dbReference>
<dbReference type="GO" id="GO:0005876">
    <property type="term" value="C:spindle microtubule"/>
    <property type="evidence" value="ECO:0007669"/>
    <property type="project" value="TreeGrafter"/>
</dbReference>
<evidence type="ECO:0000256" key="9">
    <source>
        <dbReference type="PROSITE-ProRule" id="PRU00283"/>
    </source>
</evidence>
<accession>A0A2T0FEA8</accession>
<dbReference type="PRINTS" id="PR00380">
    <property type="entry name" value="KINESINHEAVY"/>
</dbReference>
<evidence type="ECO:0000313" key="14">
    <source>
        <dbReference type="EMBL" id="PRT53332.1"/>
    </source>
</evidence>
<evidence type="ECO:0000256" key="10">
    <source>
        <dbReference type="RuleBase" id="RU000394"/>
    </source>
</evidence>
<keyword evidence="11" id="KW-0175">Coiled coil</keyword>
<keyword evidence="3 10" id="KW-0493">Microtubule</keyword>
<keyword evidence="2" id="KW-0963">Cytoplasm</keyword>
<dbReference type="OrthoDB" id="3176171at2759"/>
<evidence type="ECO:0000259" key="13">
    <source>
        <dbReference type="PROSITE" id="PS50067"/>
    </source>
</evidence>
<dbReference type="FunFam" id="3.40.850.10:FF:000019">
    <property type="entry name" value="Kinesin-like protein KIN-5D"/>
    <property type="match status" value="1"/>
</dbReference>
<keyword evidence="7" id="KW-0206">Cytoskeleton</keyword>
<dbReference type="SMART" id="SM00129">
    <property type="entry name" value="KISc"/>
    <property type="match status" value="1"/>
</dbReference>
<comment type="subcellular location">
    <subcellularLocation>
        <location evidence="1">Cytoplasm</location>
        <location evidence="1">Cytoskeleton</location>
    </subcellularLocation>
</comment>
<evidence type="ECO:0000256" key="1">
    <source>
        <dbReference type="ARBA" id="ARBA00004245"/>
    </source>
</evidence>
<dbReference type="GO" id="GO:0051231">
    <property type="term" value="P:spindle elongation"/>
    <property type="evidence" value="ECO:0007669"/>
    <property type="project" value="TreeGrafter"/>
</dbReference>
<protein>
    <recommendedName>
        <fullName evidence="10">Kinesin-like protein</fullName>
    </recommendedName>
</protein>
<evidence type="ECO:0000256" key="6">
    <source>
        <dbReference type="ARBA" id="ARBA00023175"/>
    </source>
</evidence>
<evidence type="ECO:0000313" key="15">
    <source>
        <dbReference type="Proteomes" id="UP000238350"/>
    </source>
</evidence>
<evidence type="ECO:0000256" key="11">
    <source>
        <dbReference type="SAM" id="Coils"/>
    </source>
</evidence>
<dbReference type="EMBL" id="NDIQ01000001">
    <property type="protein sequence ID" value="PRT53332.1"/>
    <property type="molecule type" value="Genomic_DNA"/>
</dbReference>
<gene>
    <name evidence="14" type="ORF">B9G98_00952</name>
</gene>
<dbReference type="Proteomes" id="UP000238350">
    <property type="component" value="Unassembled WGS sequence"/>
</dbReference>
<evidence type="ECO:0000256" key="4">
    <source>
        <dbReference type="ARBA" id="ARBA00022741"/>
    </source>
</evidence>
<dbReference type="GeneID" id="36514701"/>